<feature type="region of interest" description="Disordered" evidence="1">
    <location>
        <begin position="279"/>
        <end position="305"/>
    </location>
</feature>
<proteinExistence type="predicted"/>
<keyword evidence="4" id="KW-1185">Reference proteome</keyword>
<sequence length="359" mass="39850">MFCCLPLPRGQGLRRTHRQCVWDRCRCWLRAPRGGLWPFARRGAPGRSFPLDVAYEGDTPSTSLKEGSEPPPSAAHEAQCRVQVSVPMEGSAQGGVKSKRGRPPQKPPRKHPREQSRAATGLSTPGSDPEPRGPLPLRQIEDLEPSAAEHRALALTLQLNQAPFPRPVPTEVDAPRAGPRDPLRGHRDLIHPVSKTLGQLVTGHHSGQIGPLCLHDHQSQAPMSHPLSPNVHLHLHLLGLWQENLTQGMSYHLCRERLPWLLLKIQTPTMTDQPLQGVRAPALDRDPEPVLETPGPGEPGALQQRSLSAPRGCHHLAPHPGETEFPSLEGLFIWIFSNSFVLFYFFYGVLYFFCLSFNK</sequence>
<keyword evidence="2" id="KW-0472">Membrane</keyword>
<keyword evidence="2" id="KW-0812">Transmembrane</keyword>
<feature type="region of interest" description="Disordered" evidence="1">
    <location>
        <begin position="51"/>
        <end position="137"/>
    </location>
</feature>
<protein>
    <submittedName>
        <fullName evidence="3">Uncharacterized protein</fullName>
    </submittedName>
</protein>
<keyword evidence="2" id="KW-1133">Transmembrane helix</keyword>
<organism evidence="3 4">
    <name type="scientific">Rangifer tarandus platyrhynchus</name>
    <name type="common">Svalbard reindeer</name>
    <dbReference type="NCBI Taxonomy" id="3082113"/>
    <lineage>
        <taxon>Eukaryota</taxon>
        <taxon>Metazoa</taxon>
        <taxon>Chordata</taxon>
        <taxon>Craniata</taxon>
        <taxon>Vertebrata</taxon>
        <taxon>Euteleostomi</taxon>
        <taxon>Mammalia</taxon>
        <taxon>Eutheria</taxon>
        <taxon>Laurasiatheria</taxon>
        <taxon>Artiodactyla</taxon>
        <taxon>Ruminantia</taxon>
        <taxon>Pecora</taxon>
        <taxon>Cervidae</taxon>
        <taxon>Odocoileinae</taxon>
        <taxon>Rangifer</taxon>
    </lineage>
</organism>
<evidence type="ECO:0000313" key="3">
    <source>
        <dbReference type="EMBL" id="CAI9157899.1"/>
    </source>
</evidence>
<dbReference type="EMBL" id="OX459952">
    <property type="protein sequence ID" value="CAI9157899.1"/>
    <property type="molecule type" value="Genomic_DNA"/>
</dbReference>
<evidence type="ECO:0000256" key="2">
    <source>
        <dbReference type="SAM" id="Phobius"/>
    </source>
</evidence>
<feature type="compositionally biased region" description="Basic and acidic residues" evidence="1">
    <location>
        <begin position="178"/>
        <end position="187"/>
    </location>
</feature>
<feature type="transmembrane region" description="Helical" evidence="2">
    <location>
        <begin position="331"/>
        <end position="354"/>
    </location>
</feature>
<feature type="region of interest" description="Disordered" evidence="1">
    <location>
        <begin position="162"/>
        <end position="187"/>
    </location>
</feature>
<gene>
    <name evidence="3" type="ORF">MRATA1EN1_LOCUS6861</name>
</gene>
<reference evidence="3" key="1">
    <citation type="submission" date="2023-04" db="EMBL/GenBank/DDBJ databases">
        <authorList>
            <consortium name="ELIXIR-Norway"/>
        </authorList>
    </citation>
    <scope>NUCLEOTIDE SEQUENCE [LARGE SCALE GENOMIC DNA]</scope>
</reference>
<name>A0ABN8Y953_RANTA</name>
<evidence type="ECO:0000256" key="1">
    <source>
        <dbReference type="SAM" id="MobiDB-lite"/>
    </source>
</evidence>
<evidence type="ECO:0000313" key="4">
    <source>
        <dbReference type="Proteomes" id="UP001176941"/>
    </source>
</evidence>
<dbReference type="Proteomes" id="UP001176941">
    <property type="component" value="Chromosome 16"/>
</dbReference>
<accession>A0ABN8Y953</accession>
<feature type="compositionally biased region" description="Polar residues" evidence="1">
    <location>
        <begin position="117"/>
        <end position="126"/>
    </location>
</feature>
<feature type="compositionally biased region" description="Basic residues" evidence="1">
    <location>
        <begin position="97"/>
        <end position="112"/>
    </location>
</feature>